<name>U5NEL2_9BURK</name>
<reference evidence="5 6" key="1">
    <citation type="journal article" date="2013" name="Genome Biol.">
        <title>Genomic analysis reveals key aspects of prokaryotic symbiosis in the phototrophic consortium "Chlorochromatium aggregatum".</title>
        <authorList>
            <person name="Liu Z."/>
            <person name="Muller J."/>
            <person name="Li T."/>
            <person name="Alvey R.M."/>
            <person name="Vogl K."/>
            <person name="Frigaard N.U."/>
            <person name="Rockwell N.C."/>
            <person name="Boyd E.S."/>
            <person name="Tomsho L.P."/>
            <person name="Schuster S.C."/>
            <person name="Henke P."/>
            <person name="Rohde M."/>
            <person name="Overmann J."/>
            <person name="Bryant D.A."/>
        </authorList>
    </citation>
    <scope>NUCLEOTIDE SEQUENCE [LARGE SCALE GENOMIC DNA]</scope>
    <source>
        <strain evidence="5">CR</strain>
    </source>
</reference>
<dbReference type="PANTHER" id="PTHR45138">
    <property type="entry name" value="REGULATORY COMPONENTS OF SENSORY TRANSDUCTION SYSTEM"/>
    <property type="match status" value="1"/>
</dbReference>
<dbReference type="CDD" id="cd01949">
    <property type="entry name" value="GGDEF"/>
    <property type="match status" value="1"/>
</dbReference>
<keyword evidence="6" id="KW-1185">Reference proteome</keyword>
<dbReference type="Proteomes" id="UP000017184">
    <property type="component" value="Chromosome"/>
</dbReference>
<dbReference type="SMART" id="SM00267">
    <property type="entry name" value="GGDEF"/>
    <property type="match status" value="1"/>
</dbReference>
<organism evidence="5 6">
    <name type="scientific">Candidatus Symbiobacter mobilis CR</name>
    <dbReference type="NCBI Taxonomy" id="946483"/>
    <lineage>
        <taxon>Bacteria</taxon>
        <taxon>Pseudomonadati</taxon>
        <taxon>Pseudomonadota</taxon>
        <taxon>Betaproteobacteria</taxon>
        <taxon>Burkholderiales</taxon>
        <taxon>Comamonadaceae</taxon>
    </lineage>
</organism>
<dbReference type="PANTHER" id="PTHR45138:SF9">
    <property type="entry name" value="DIGUANYLATE CYCLASE DGCM-RELATED"/>
    <property type="match status" value="1"/>
</dbReference>
<evidence type="ECO:0000256" key="1">
    <source>
        <dbReference type="ARBA" id="ARBA00012528"/>
    </source>
</evidence>
<dbReference type="NCBIfam" id="TIGR00254">
    <property type="entry name" value="GGDEF"/>
    <property type="match status" value="1"/>
</dbReference>
<dbReference type="InterPro" id="IPR000160">
    <property type="entry name" value="GGDEF_dom"/>
</dbReference>
<dbReference type="InterPro" id="IPR043128">
    <property type="entry name" value="Rev_trsase/Diguanyl_cyclase"/>
</dbReference>
<dbReference type="STRING" id="946483.Cenrod_2623"/>
<dbReference type="FunFam" id="3.30.70.270:FF:000001">
    <property type="entry name" value="Diguanylate cyclase domain protein"/>
    <property type="match status" value="1"/>
</dbReference>
<feature type="coiled-coil region" evidence="3">
    <location>
        <begin position="331"/>
        <end position="365"/>
    </location>
</feature>
<dbReference type="EC" id="2.7.7.65" evidence="1"/>
<dbReference type="InterPro" id="IPR050469">
    <property type="entry name" value="Diguanylate_Cyclase"/>
</dbReference>
<dbReference type="eggNOG" id="COG3706">
    <property type="taxonomic scope" value="Bacteria"/>
</dbReference>
<dbReference type="RefSeq" id="WP_022776608.1">
    <property type="nucleotide sequence ID" value="NC_022576.1"/>
</dbReference>
<dbReference type="Pfam" id="PF00990">
    <property type="entry name" value="GGDEF"/>
    <property type="match status" value="1"/>
</dbReference>
<dbReference type="PATRIC" id="fig|946483.4.peg.2650"/>
<evidence type="ECO:0000256" key="3">
    <source>
        <dbReference type="SAM" id="Coils"/>
    </source>
</evidence>
<proteinExistence type="predicted"/>
<accession>U5NEL2</accession>
<evidence type="ECO:0000313" key="5">
    <source>
        <dbReference type="EMBL" id="AGX88673.1"/>
    </source>
</evidence>
<comment type="catalytic activity">
    <reaction evidence="2">
        <text>2 GTP = 3',3'-c-di-GMP + 2 diphosphate</text>
        <dbReference type="Rhea" id="RHEA:24898"/>
        <dbReference type="ChEBI" id="CHEBI:33019"/>
        <dbReference type="ChEBI" id="CHEBI:37565"/>
        <dbReference type="ChEBI" id="CHEBI:58805"/>
        <dbReference type="EC" id="2.7.7.65"/>
    </reaction>
</comment>
<dbReference type="EMBL" id="CP004885">
    <property type="protein sequence ID" value="AGX88673.1"/>
    <property type="molecule type" value="Genomic_DNA"/>
</dbReference>
<protein>
    <recommendedName>
        <fullName evidence="1">diguanylate cyclase</fullName>
        <ecNumber evidence="1">2.7.7.65</ecNumber>
    </recommendedName>
</protein>
<dbReference type="PROSITE" id="PS50887">
    <property type="entry name" value="GGDEF"/>
    <property type="match status" value="1"/>
</dbReference>
<dbReference type="HOGENOM" id="CLU_029027_0_0_4"/>
<dbReference type="InterPro" id="IPR029787">
    <property type="entry name" value="Nucleotide_cyclase"/>
</dbReference>
<dbReference type="SUPFAM" id="SSF55073">
    <property type="entry name" value="Nucleotide cyclase"/>
    <property type="match status" value="1"/>
</dbReference>
<dbReference type="GO" id="GO:0052621">
    <property type="term" value="F:diguanylate cyclase activity"/>
    <property type="evidence" value="ECO:0007669"/>
    <property type="project" value="UniProtKB-EC"/>
</dbReference>
<dbReference type="AlphaFoldDB" id="U5NEL2"/>
<feature type="domain" description="GGDEF" evidence="4">
    <location>
        <begin position="396"/>
        <end position="526"/>
    </location>
</feature>
<evidence type="ECO:0000259" key="4">
    <source>
        <dbReference type="PROSITE" id="PS50887"/>
    </source>
</evidence>
<evidence type="ECO:0000256" key="2">
    <source>
        <dbReference type="ARBA" id="ARBA00034247"/>
    </source>
</evidence>
<evidence type="ECO:0000313" key="6">
    <source>
        <dbReference type="Proteomes" id="UP000017184"/>
    </source>
</evidence>
<keyword evidence="3" id="KW-0175">Coiled coil</keyword>
<dbReference type="OrthoDB" id="9813903at2"/>
<dbReference type="KEGG" id="cbx:Cenrod_2623"/>
<sequence>MTAKKPFEIARDTLKQLTVRKLPPTPTNYQRVYSEIAGLPIEPPFPLDRLRDIALSLPAKTPGQQKQKALLESAIGNLNWNGVKSALMAYGGFTPATSAPGSAPGEAETKPLVESKVAVTAASPSAGTYALTGEFFALIARLIEYTLPALTSDDERFLSQTQALIAALREPSPDPTSVKLSLANYTNRLSFAAEDQAEIKSMLLRLLHLIIDNIGQLSIDDSWLLGQVEALKTVCAPPLTLRRLDDLERRLKDVIFKQAQAKERATQVQEDMRRMLGAFVERLGAMSTSTGVFHSQMEENAKLIEQAKSLTDIAPVLKRVVSATRDIAHETLSARDELQGMRRKVEATEAELAKLHQELDRISAQARHDPLTGALNRQGLDEAINREVANLRRKEAPLSVSLLDIDNFKKLNDSLGHAAGDEALAHLASVAREVMRPQDTLARYGGEEFVILLPDTNLEQGIEAMTRLQRELTKRFFLAGTEKVLITFSAGVAQVAADEEVPEAIRRADQAMYLAKRAGKNRVCGA</sequence>
<gene>
    <name evidence="5" type="ORF">Cenrod_2623</name>
</gene>
<dbReference type="Gene3D" id="3.30.70.270">
    <property type="match status" value="1"/>
</dbReference>